<evidence type="ECO:0000256" key="5">
    <source>
        <dbReference type="ARBA" id="ARBA00022679"/>
    </source>
</evidence>
<dbReference type="SMART" id="SM00861">
    <property type="entry name" value="Transket_pyr"/>
    <property type="match status" value="2"/>
</dbReference>
<feature type="binding site" evidence="13">
    <location>
        <position position="1038"/>
    </location>
    <ligand>
        <name>Mg(2+)</name>
        <dbReference type="ChEBI" id="CHEBI:18420"/>
    </ligand>
</feature>
<evidence type="ECO:0000256" key="9">
    <source>
        <dbReference type="ARBA" id="ARBA00049473"/>
    </source>
</evidence>
<keyword evidence="18" id="KW-1185">Reference proteome</keyword>
<feature type="binding site" evidence="11">
    <location>
        <position position="1315"/>
    </location>
    <ligand>
        <name>substrate</name>
    </ligand>
</feature>
<dbReference type="InterPro" id="IPR055152">
    <property type="entry name" value="Transketolase-like_C_2"/>
</dbReference>
<dbReference type="Pfam" id="PF00456">
    <property type="entry name" value="Transketolase_N"/>
    <property type="match status" value="2"/>
</dbReference>
<dbReference type="CDD" id="cd07033">
    <property type="entry name" value="TPP_PYR_DXS_TK_like"/>
    <property type="match status" value="2"/>
</dbReference>
<feature type="binding site" evidence="11">
    <location>
        <position position="1210"/>
    </location>
    <ligand>
        <name>substrate</name>
    </ligand>
</feature>
<feature type="domain" description="Transketolase-like pyrimidine-binding" evidence="15">
    <location>
        <begin position="1207"/>
        <end position="1382"/>
    </location>
</feature>
<reference evidence="16" key="1">
    <citation type="submission" date="2022-10" db="EMBL/GenBank/DDBJ databases">
        <authorList>
            <person name="Chen Y."/>
            <person name="Dougan E. K."/>
            <person name="Chan C."/>
            <person name="Rhodes N."/>
            <person name="Thang M."/>
        </authorList>
    </citation>
    <scope>NUCLEOTIDE SEQUENCE</scope>
</reference>
<dbReference type="FunFam" id="3.40.50.970:FF:000003">
    <property type="entry name" value="Transketolase"/>
    <property type="match status" value="2"/>
</dbReference>
<dbReference type="InterPro" id="IPR005478">
    <property type="entry name" value="Transketolase_bac-like"/>
</dbReference>
<dbReference type="EMBL" id="CAMXCT020003312">
    <property type="protein sequence ID" value="CAL1157060.1"/>
    <property type="molecule type" value="Genomic_DNA"/>
</dbReference>
<dbReference type="PANTHER" id="PTHR43522:SF2">
    <property type="entry name" value="TRANSKETOLASE 1-RELATED"/>
    <property type="match status" value="1"/>
</dbReference>
<dbReference type="InterPro" id="IPR005475">
    <property type="entry name" value="Transketolase-like_Pyr-bd"/>
</dbReference>
<protein>
    <recommendedName>
        <fullName evidence="4">transketolase</fullName>
        <ecNumber evidence="4">2.2.1.1</ecNumber>
    </recommendedName>
</protein>
<feature type="domain" description="Transketolase-like pyrimidine-binding" evidence="15">
    <location>
        <begin position="462"/>
        <end position="637"/>
    </location>
</feature>
<feature type="binding site" evidence="12">
    <location>
        <position position="1038"/>
    </location>
    <ligand>
        <name>thiamine diphosphate</name>
        <dbReference type="ChEBI" id="CHEBI:58937"/>
    </ligand>
</feature>
<keyword evidence="7 13" id="KW-0460">Magnesium</keyword>
<dbReference type="Proteomes" id="UP001152797">
    <property type="component" value="Unassembled WGS sequence"/>
</dbReference>
<feature type="binding site" evidence="11">
    <location>
        <position position="1115"/>
    </location>
    <ligand>
        <name>substrate</name>
    </ligand>
</feature>
<feature type="site" description="Important for catalytic activity" evidence="14">
    <location>
        <position position="878"/>
    </location>
</feature>
<evidence type="ECO:0000256" key="6">
    <source>
        <dbReference type="ARBA" id="ARBA00022723"/>
    </source>
</evidence>
<name>A0A9P1GAI0_9DINO</name>
<feature type="site" description="Important for catalytic activity" evidence="14">
    <location>
        <position position="1115"/>
    </location>
</feature>
<dbReference type="Gene3D" id="3.40.50.970">
    <property type="match status" value="4"/>
</dbReference>
<evidence type="ECO:0000256" key="3">
    <source>
        <dbReference type="ARBA" id="ARBA00011738"/>
    </source>
</evidence>
<evidence type="ECO:0000313" key="17">
    <source>
        <dbReference type="EMBL" id="CAL4790997.1"/>
    </source>
</evidence>
<dbReference type="SUPFAM" id="SSF52518">
    <property type="entry name" value="Thiamin diphosphate-binding fold (THDP-binding)"/>
    <property type="match status" value="4"/>
</dbReference>
<sequence>MPTTRSQRATAAVAAGAAATMLAPAFVAPTKLNVVTSAPAPVASAAPTSAVGASASVVGAGAAALAAAATVRPSKRCAKKEKVVCMATATEVDVDTECINAIRFLAVDAVNKANSGHPGAPMGQAPIGYLLFAEEMQYNPEDPKWVNRDRFVLSSGHGCMLQYSLLHLAGYKSVSIDDIKQFRQWGSKTPGHPENFETEGIEVTTGPLGMGISNAVGLAAAEAHLAAVYNKPGMELIDHYTYTIAGDGCMQEGISHEACAYAGHLGLGKLIVPWQQQAAQASKTAEKAFYDDNGITIDGHTDLSFTEDVGKRFEGYGWQVLEVPEGNTDVDAIRKAIKEAKACTDKPTLIKVKTTIGFGSPNKADSHDAHGAPLGADEAEATRKQLGWNYGEFEVPEQVYDTFSKHAKAGAEKQAAWEKMWKEYQEKEPELAAQFQRAVVDRKLPENWDDALPKVTPEDKGKATRLHSQDCLNAIANVLPEFMGGSADLAPSNMTLMKCTGDFLKDSYAERNMRFGIREFGMGAVANALSLDKTGMIPYCATFTIFTDYMRGAIRIAALSQAGTIFVTTHDSIAVGEDGPTHQPIETIPSLRLIPDLTVMRPADGNETADAYKYAVERSKNESRPTMMAFSRQAVPNLPNSSVENTLKGLKLSVIECADPELILIGTGSEVGLCVDAAEKLDKKEQPESYKSKLLPADVPKMSVEAACTAGWGEFVRALVQRANSLDKFGFNVDNVVSCTERCLSGEKGALQGGLTVPQLIPIGRYVAAVVRAVAAGAAATMLVPAFVAPTKLNVVTSAPAPVASAAPTSAVGASASVVGAGAAALAAAATVRPSKRCAKKEKVVRMATATEVDVDTECINAIRFLAVDAVNKANSGHPGAPMGQAPIGYLLFAEEMQYNPEDPKWVNRDRFVLSSGHGCMLQYSLLHLAGYKSVSIDDIKQFRQWGSKTPGHPENFETEGIEVTTGPLGMGISNAVGLAAAEAHLAAVYNKPGMELIDHYTYTIAGDGCMQEGISHEACAYAGHLGLGKLIAFYDDNGITIDGHTDLSFTEDVGKRFEGYGWQVLEVPEGNTDVDAIRKAIKEAKACTDKPTLIKVKTTIGFGSPNKADSHDAHGAPLGADEAEATRKQLGWNYGEFEVPEQVYDTFSKHAKAGAEKQAAWEKMWKEYQEKEPELAAQFQRAVVDRKLPENWDDALPKVTPEDKGKATRLHSQDCLNAIANVLPEFMGGSADLAPSNMTLMKCTGDFLKDSYAERNMRFGIREFGMGAVANALSLDKTGMIPYCATFTIFTDYMRGAIRIAALSQAGTIFVTTHDSIAVGEDGPTHQPIETIPSLRLIPDLTVMRPADGNETAGAYKYAVERSKNESRPTMMAFSRQAVPNLPNSSIENTLKGAYEVIECADPELILIGTGSEVGLCVDAAEKLDKKVRVVSMPSCEVFREQPESYKSKLLPADVPKMSVEAACTAGWGEFADAFVGIDVFGASAPGGTCLDKFGFNVDNVVSCAERCLSGEKGALSNGSQGKN</sequence>
<comment type="caution">
    <text evidence="16">The sequence shown here is derived from an EMBL/GenBank/DDBJ whole genome shotgun (WGS) entry which is preliminary data.</text>
</comment>
<dbReference type="GO" id="GO:0046872">
    <property type="term" value="F:metal ion binding"/>
    <property type="evidence" value="ECO:0007669"/>
    <property type="project" value="UniProtKB-KW"/>
</dbReference>
<reference evidence="17 18" key="2">
    <citation type="submission" date="2024-05" db="EMBL/GenBank/DDBJ databases">
        <authorList>
            <person name="Chen Y."/>
            <person name="Shah S."/>
            <person name="Dougan E. K."/>
            <person name="Thang M."/>
            <person name="Chan C."/>
        </authorList>
    </citation>
    <scope>NUCLEOTIDE SEQUENCE [LARGE SCALE GENOMIC DNA]</scope>
</reference>
<evidence type="ECO:0000256" key="2">
    <source>
        <dbReference type="ARBA" id="ARBA00007131"/>
    </source>
</evidence>
<feature type="binding site" evidence="11">
    <location>
        <position position="1323"/>
    </location>
    <ligand>
        <name>substrate</name>
    </ligand>
</feature>
<feature type="binding site" evidence="12">
    <location>
        <begin position="967"/>
        <end position="969"/>
    </location>
    <ligand>
        <name>thiamine diphosphate</name>
        <dbReference type="ChEBI" id="CHEBI:58937"/>
    </ligand>
</feature>
<feature type="binding site" evidence="13">
    <location>
        <position position="1008"/>
    </location>
    <ligand>
        <name>Mg(2+)</name>
        <dbReference type="ChEBI" id="CHEBI:18420"/>
    </ligand>
</feature>
<evidence type="ECO:0000256" key="14">
    <source>
        <dbReference type="PIRSR" id="PIRSR605478-5"/>
    </source>
</evidence>
<dbReference type="GO" id="GO:0006098">
    <property type="term" value="P:pentose-phosphate shunt"/>
    <property type="evidence" value="ECO:0007669"/>
    <property type="project" value="TreeGrafter"/>
</dbReference>
<evidence type="ECO:0000256" key="10">
    <source>
        <dbReference type="PIRSR" id="PIRSR605478-1"/>
    </source>
</evidence>
<evidence type="ECO:0000256" key="12">
    <source>
        <dbReference type="PIRSR" id="PIRSR605478-3"/>
    </source>
</evidence>
<feature type="binding site" evidence="12">
    <location>
        <position position="918"/>
    </location>
    <ligand>
        <name>thiamine diphosphate</name>
        <dbReference type="ChEBI" id="CHEBI:58937"/>
    </ligand>
</feature>
<comment type="catalytic activity">
    <reaction evidence="9">
        <text>D-sedoheptulose 7-phosphate + D-glyceraldehyde 3-phosphate = aldehydo-D-ribose 5-phosphate + D-xylulose 5-phosphate</text>
        <dbReference type="Rhea" id="RHEA:10508"/>
        <dbReference type="ChEBI" id="CHEBI:57483"/>
        <dbReference type="ChEBI" id="CHEBI:57737"/>
        <dbReference type="ChEBI" id="CHEBI:58273"/>
        <dbReference type="ChEBI" id="CHEBI:59776"/>
        <dbReference type="EC" id="2.2.1.1"/>
    </reaction>
</comment>
<proteinExistence type="inferred from homology"/>
<evidence type="ECO:0000259" key="15">
    <source>
        <dbReference type="SMART" id="SM00861"/>
    </source>
</evidence>
<dbReference type="Pfam" id="PF22613">
    <property type="entry name" value="Transketolase_C_1"/>
    <property type="match status" value="2"/>
</dbReference>
<dbReference type="InterPro" id="IPR049557">
    <property type="entry name" value="Transketolase_CS"/>
</dbReference>
<keyword evidence="5" id="KW-0808">Transferase</keyword>
<feature type="binding site" evidence="11">
    <location>
        <position position="1377"/>
    </location>
    <ligand>
        <name>substrate</name>
    </ligand>
</feature>
<gene>
    <name evidence="16" type="ORF">C1SCF055_LOCUS29532</name>
</gene>
<feature type="binding site" evidence="12">
    <location>
        <position position="1009"/>
    </location>
    <ligand>
        <name>thiamine diphosphate</name>
        <dbReference type="ChEBI" id="CHEBI:58937"/>
    </ligand>
</feature>
<evidence type="ECO:0000313" key="18">
    <source>
        <dbReference type="Proteomes" id="UP001152797"/>
    </source>
</evidence>
<comment type="similarity">
    <text evidence="2">Belongs to the transketolase family.</text>
</comment>
<dbReference type="Pfam" id="PF02779">
    <property type="entry name" value="Transket_pyr"/>
    <property type="match status" value="2"/>
</dbReference>
<feature type="binding site" evidence="12">
    <location>
        <position position="1115"/>
    </location>
    <ligand>
        <name>thiamine diphosphate</name>
        <dbReference type="ChEBI" id="CHEBI:58937"/>
    </ligand>
</feature>
<evidence type="ECO:0000313" key="16">
    <source>
        <dbReference type="EMBL" id="CAI4003685.1"/>
    </source>
</evidence>
<dbReference type="EMBL" id="CAMXCT030003312">
    <property type="protein sequence ID" value="CAL4790997.1"/>
    <property type="molecule type" value="Genomic_DNA"/>
</dbReference>
<comment type="subunit">
    <text evidence="3">Homodimer.</text>
</comment>
<dbReference type="PANTHER" id="PTHR43522">
    <property type="entry name" value="TRANSKETOLASE"/>
    <property type="match status" value="1"/>
</dbReference>
<dbReference type="GO" id="GO:0005829">
    <property type="term" value="C:cytosol"/>
    <property type="evidence" value="ECO:0007669"/>
    <property type="project" value="TreeGrafter"/>
</dbReference>
<dbReference type="PROSITE" id="PS00801">
    <property type="entry name" value="TRANSKETOLASE_1"/>
    <property type="match status" value="2"/>
</dbReference>
<dbReference type="InterPro" id="IPR033247">
    <property type="entry name" value="Transketolase_fam"/>
</dbReference>
<accession>A0A9P1GAI0</accession>
<evidence type="ECO:0000256" key="4">
    <source>
        <dbReference type="ARBA" id="ARBA00013152"/>
    </source>
</evidence>
<evidence type="ECO:0000256" key="1">
    <source>
        <dbReference type="ARBA" id="ARBA00001941"/>
    </source>
</evidence>
<comment type="cofactor">
    <cofactor evidence="1">
        <name>Co(2+)</name>
        <dbReference type="ChEBI" id="CHEBI:48828"/>
    </cofactor>
</comment>
<dbReference type="InterPro" id="IPR005474">
    <property type="entry name" value="Transketolase_N"/>
</dbReference>
<feature type="binding site" evidence="11">
    <location>
        <position position="1237"/>
    </location>
    <ligand>
        <name>substrate</name>
    </ligand>
</feature>
<dbReference type="EMBL" id="CAMXCT010003312">
    <property type="protein sequence ID" value="CAI4003685.1"/>
    <property type="molecule type" value="Genomic_DNA"/>
</dbReference>
<evidence type="ECO:0000256" key="11">
    <source>
        <dbReference type="PIRSR" id="PIRSR605478-2"/>
    </source>
</evidence>
<feature type="active site" description="Proton donor" evidence="10">
    <location>
        <position position="1264"/>
    </location>
</feature>
<keyword evidence="8 12" id="KW-0786">Thiamine pyrophosphate</keyword>
<evidence type="ECO:0000256" key="7">
    <source>
        <dbReference type="ARBA" id="ARBA00022842"/>
    </source>
</evidence>
<feature type="binding site" evidence="13">
    <location>
        <position position="1040"/>
    </location>
    <ligand>
        <name>Mg(2+)</name>
        <dbReference type="ChEBI" id="CHEBI:18420"/>
    </ligand>
</feature>
<evidence type="ECO:0000256" key="13">
    <source>
        <dbReference type="PIRSR" id="PIRSR605478-4"/>
    </source>
</evidence>
<dbReference type="CDD" id="cd02012">
    <property type="entry name" value="TPP_TK"/>
    <property type="match status" value="2"/>
</dbReference>
<dbReference type="PROSITE" id="PS00802">
    <property type="entry name" value="TRANSKETOLASE_2"/>
    <property type="match status" value="2"/>
</dbReference>
<comment type="cofactor">
    <cofactor evidence="13">
        <name>Mg(2+)</name>
        <dbReference type="ChEBI" id="CHEBI:18420"/>
    </cofactor>
    <text evidence="13">Binds 1 Mg(2+) ion per subunit. Can also utilize other divalent metal cations, such as Ca(2+), Mn(2+) and Co(2+).</text>
</comment>
<dbReference type="Gene3D" id="3.40.50.920">
    <property type="match status" value="2"/>
</dbReference>
<dbReference type="OrthoDB" id="10267175at2759"/>
<evidence type="ECO:0000256" key="8">
    <source>
        <dbReference type="ARBA" id="ARBA00023052"/>
    </source>
</evidence>
<dbReference type="FunFam" id="3.40.50.970:FF:000004">
    <property type="entry name" value="Transketolase"/>
    <property type="match status" value="2"/>
</dbReference>
<dbReference type="InterPro" id="IPR020826">
    <property type="entry name" value="Transketolase_BS"/>
</dbReference>
<keyword evidence="6 13" id="KW-0479">Metal-binding</keyword>
<dbReference type="InterPro" id="IPR009014">
    <property type="entry name" value="Transketo_C/PFOR_II"/>
</dbReference>
<dbReference type="SUPFAM" id="SSF52922">
    <property type="entry name" value="TK C-terminal domain-like"/>
    <property type="match status" value="2"/>
</dbReference>
<dbReference type="NCBIfam" id="TIGR00232">
    <property type="entry name" value="tktlase_bact"/>
    <property type="match status" value="2"/>
</dbReference>
<feature type="binding site" evidence="12">
    <location>
        <position position="1291"/>
    </location>
    <ligand>
        <name>thiamine diphosphate</name>
        <dbReference type="ChEBI" id="CHEBI:58937"/>
    </ligand>
</feature>
<feature type="binding site" evidence="11">
    <location>
        <position position="1327"/>
    </location>
    <ligand>
        <name>substrate</name>
    </ligand>
</feature>
<comment type="cofactor">
    <cofactor evidence="12">
        <name>thiamine diphosphate</name>
        <dbReference type="ChEBI" id="CHEBI:58937"/>
    </cofactor>
    <text evidence="12">Binds 1 thiamine pyrophosphate per subunit. During the reaction, the substrate forms a covalent intermediate with the cofactor.</text>
</comment>
<feature type="binding site" evidence="11">
    <location>
        <position position="878"/>
    </location>
    <ligand>
        <name>substrate</name>
    </ligand>
</feature>
<dbReference type="InterPro" id="IPR029061">
    <property type="entry name" value="THDP-binding"/>
</dbReference>
<dbReference type="GO" id="GO:0004802">
    <property type="term" value="F:transketolase activity"/>
    <property type="evidence" value="ECO:0007669"/>
    <property type="project" value="UniProtKB-EC"/>
</dbReference>
<dbReference type="EC" id="2.2.1.1" evidence="4"/>
<organism evidence="16">
    <name type="scientific">Cladocopium goreaui</name>
    <dbReference type="NCBI Taxonomy" id="2562237"/>
    <lineage>
        <taxon>Eukaryota</taxon>
        <taxon>Sar</taxon>
        <taxon>Alveolata</taxon>
        <taxon>Dinophyceae</taxon>
        <taxon>Suessiales</taxon>
        <taxon>Symbiodiniaceae</taxon>
        <taxon>Cladocopium</taxon>
    </lineage>
</organism>